<evidence type="ECO:0000313" key="5">
    <source>
        <dbReference type="Proteomes" id="UP000664109"/>
    </source>
</evidence>
<dbReference type="Gene3D" id="1.20.144.10">
    <property type="entry name" value="Phosphatidic acid phosphatase type 2/haloperoxidase"/>
    <property type="match status" value="1"/>
</dbReference>
<gene>
    <name evidence="4" type="ORF">JE024_30930</name>
</gene>
<keyword evidence="2" id="KW-0472">Membrane</keyword>
<evidence type="ECO:0000256" key="1">
    <source>
        <dbReference type="SAM" id="MobiDB-lite"/>
    </source>
</evidence>
<feature type="transmembrane region" description="Helical" evidence="2">
    <location>
        <begin position="158"/>
        <end position="179"/>
    </location>
</feature>
<keyword evidence="2" id="KW-1133">Transmembrane helix</keyword>
<dbReference type="EMBL" id="JAFEJA010000002">
    <property type="protein sequence ID" value="MBM9623019.1"/>
    <property type="molecule type" value="Genomic_DNA"/>
</dbReference>
<feature type="transmembrane region" description="Helical" evidence="2">
    <location>
        <begin position="185"/>
        <end position="203"/>
    </location>
</feature>
<dbReference type="CDD" id="cd03392">
    <property type="entry name" value="PAP2_like_2"/>
    <property type="match status" value="1"/>
</dbReference>
<name>A0ABS2V0K3_9ACTN</name>
<dbReference type="PANTHER" id="PTHR14969">
    <property type="entry name" value="SPHINGOSINE-1-PHOSPHATE PHOSPHOHYDROLASE"/>
    <property type="match status" value="1"/>
</dbReference>
<dbReference type="Pfam" id="PF01569">
    <property type="entry name" value="PAP2"/>
    <property type="match status" value="1"/>
</dbReference>
<keyword evidence="5" id="KW-1185">Reference proteome</keyword>
<feature type="transmembrane region" description="Helical" evidence="2">
    <location>
        <begin position="124"/>
        <end position="146"/>
    </location>
</feature>
<dbReference type="InterPro" id="IPR036938">
    <property type="entry name" value="PAP2/HPO_sf"/>
</dbReference>
<dbReference type="SUPFAM" id="SSF48317">
    <property type="entry name" value="Acid phosphatase/Vanadium-dependent haloperoxidase"/>
    <property type="match status" value="1"/>
</dbReference>
<dbReference type="Proteomes" id="UP000664109">
    <property type="component" value="Unassembled WGS sequence"/>
</dbReference>
<dbReference type="InterPro" id="IPR000326">
    <property type="entry name" value="PAP2/HPO"/>
</dbReference>
<proteinExistence type="predicted"/>
<dbReference type="PANTHER" id="PTHR14969:SF13">
    <property type="entry name" value="AT30094P"/>
    <property type="match status" value="1"/>
</dbReference>
<sequence>MGAAALTGTVLLAAAAVLTVLVAVSWEPLLAFDRSVTEALHRSAVAEPGLTRANRIMTDWVWDPWTMRLLAAAVTVWLWRRGDRLLAVWVAGASALGAALQQAMKALVGRDRPQWPDPVDTAQFAAYPSGHAMTAALTCGLVLWLLHRDGVGGRGWAWAVALATVSVAGVGFTRVYLGVHWPSDVLGGWLLGAAVVAVTAASYERRLLARRTLETGAENECPRTGRSPASPGPGGRSR</sequence>
<evidence type="ECO:0000259" key="3">
    <source>
        <dbReference type="SMART" id="SM00014"/>
    </source>
</evidence>
<evidence type="ECO:0000256" key="2">
    <source>
        <dbReference type="SAM" id="Phobius"/>
    </source>
</evidence>
<feature type="domain" description="Phosphatidic acid phosphatase type 2/haloperoxidase" evidence="3">
    <location>
        <begin position="86"/>
        <end position="200"/>
    </location>
</feature>
<evidence type="ECO:0000313" key="4">
    <source>
        <dbReference type="EMBL" id="MBM9623019.1"/>
    </source>
</evidence>
<reference evidence="4 5" key="1">
    <citation type="journal article" date="2016" name="Arch. Microbiol.">
        <title>Streptomyces zhihengii sp. nov., isolated from rhizospheric soil of Psammosilene tunicoides.</title>
        <authorList>
            <person name="Huang M.J."/>
            <person name="Fei J.J."/>
            <person name="Salam N."/>
            <person name="Kim C.J."/>
            <person name="Hozzein W.N."/>
            <person name="Xiao M."/>
            <person name="Huang H.Q."/>
            <person name="Li W.J."/>
        </authorList>
    </citation>
    <scope>NUCLEOTIDE SEQUENCE [LARGE SCALE GENOMIC DNA]</scope>
    <source>
        <strain evidence="4 5">YIM T102</strain>
    </source>
</reference>
<keyword evidence="2" id="KW-0812">Transmembrane</keyword>
<accession>A0ABS2V0K3</accession>
<dbReference type="SMART" id="SM00014">
    <property type="entry name" value="acidPPc"/>
    <property type="match status" value="1"/>
</dbReference>
<feature type="region of interest" description="Disordered" evidence="1">
    <location>
        <begin position="217"/>
        <end position="238"/>
    </location>
</feature>
<dbReference type="RefSeq" id="WP_205378436.1">
    <property type="nucleotide sequence ID" value="NZ_JAFEJA010000002.1"/>
</dbReference>
<organism evidence="4 5">
    <name type="scientific">Streptomyces zhihengii</name>
    <dbReference type="NCBI Taxonomy" id="1818004"/>
    <lineage>
        <taxon>Bacteria</taxon>
        <taxon>Bacillati</taxon>
        <taxon>Actinomycetota</taxon>
        <taxon>Actinomycetes</taxon>
        <taxon>Kitasatosporales</taxon>
        <taxon>Streptomycetaceae</taxon>
        <taxon>Streptomyces</taxon>
    </lineage>
</organism>
<comment type="caution">
    <text evidence="4">The sequence shown here is derived from an EMBL/GenBank/DDBJ whole genome shotgun (WGS) entry which is preliminary data.</text>
</comment>
<protein>
    <submittedName>
        <fullName evidence="4">Phosphatase PAP2 family protein</fullName>
    </submittedName>
</protein>
<feature type="transmembrane region" description="Helical" evidence="2">
    <location>
        <begin position="86"/>
        <end position="104"/>
    </location>
</feature>